<reference evidence="2 3" key="1">
    <citation type="submission" date="2017-08" db="EMBL/GenBank/DDBJ databases">
        <title>Infants hospitalized years apart are colonized by the same room-sourced microbial strains.</title>
        <authorList>
            <person name="Brooks B."/>
            <person name="Olm M.R."/>
            <person name="Firek B.A."/>
            <person name="Baker R."/>
            <person name="Thomas B.C."/>
            <person name="Morowitz M.J."/>
            <person name="Banfield J.F."/>
        </authorList>
    </citation>
    <scope>NUCLEOTIDE SEQUENCE [LARGE SCALE GENOMIC DNA]</scope>
    <source>
        <strain evidence="2">S2_005_002_R2_34</strain>
    </source>
</reference>
<protein>
    <submittedName>
        <fullName evidence="2">Hydantoinase</fullName>
    </submittedName>
</protein>
<dbReference type="InterPro" id="IPR045079">
    <property type="entry name" value="Oxoprolinase-like"/>
</dbReference>
<dbReference type="AlphaFoldDB" id="A0A2W5NEF6"/>
<dbReference type="EMBL" id="QFPW01000003">
    <property type="protein sequence ID" value="PZQ50828.1"/>
    <property type="molecule type" value="Genomic_DNA"/>
</dbReference>
<comment type="caution">
    <text evidence="2">The sequence shown here is derived from an EMBL/GenBank/DDBJ whole genome shotgun (WGS) entry which is preliminary data.</text>
</comment>
<dbReference type="GO" id="GO:0006749">
    <property type="term" value="P:glutathione metabolic process"/>
    <property type="evidence" value="ECO:0007669"/>
    <property type="project" value="TreeGrafter"/>
</dbReference>
<name>A0A2W5NEF6_RHOSU</name>
<evidence type="ECO:0000313" key="2">
    <source>
        <dbReference type="EMBL" id="PZQ50828.1"/>
    </source>
</evidence>
<dbReference type="PANTHER" id="PTHR11365">
    <property type="entry name" value="5-OXOPROLINASE RELATED"/>
    <property type="match status" value="1"/>
</dbReference>
<dbReference type="GO" id="GO:0005829">
    <property type="term" value="C:cytosol"/>
    <property type="evidence" value="ECO:0007669"/>
    <property type="project" value="TreeGrafter"/>
</dbReference>
<dbReference type="InterPro" id="IPR003692">
    <property type="entry name" value="Hydantoinase_B"/>
</dbReference>
<sequence length="602" mass="65031">MTETTPEATPDFDPFLTAIIANRIDGIVREMTYTMLRSARSAVINSARDFSCSICTADNELLAAAEGLPIHIFGSHMQTSTMTRLHGADMREGDCYLHNDPYTGNSHPADHTFLVPVYVEGEHLFTAVAKAHQADIGNSLPTTYMPMAKDVYSEGSLIFPAVRIQRDYEMNEDIIAMCRSRIRVPSQWYGDFLAGIGSARVAERRLRELCAKYGKERIKTFVRDWLDYSENRMVAAISKLPAMTVRRSTLHDPFPEFLPDGVPINVTVGVDPVGGWIDLDLRDNIDNVDCGVNESEACATAATFAGVFNSIDPEVPRNSGSFRRVRLRLRDGCVVGRPEFPHSCSTATTNVAERLVNLVGGAFAELGDGHGIAEGGVGAGAVQAVISGKDDRGGEGAYINQLIIAGGTGPGSPKADGWPTYGSPVVGGLMYRDSLEIDELKHPMLFSHLRLLTGTGGAGRNRGAPAIDTGYGPRDLPMDVVWNSDGTINPSKGVRGGREGCTARHWRVDADGTETELSNLVILRLAKGERVRGWTTSGGGYGDPRERAPDRVLRDVLEGYETIERAREIYGVAFTGGVEEDTLAVDVAATGALRAAPVADAR</sequence>
<dbReference type="Pfam" id="PF02538">
    <property type="entry name" value="Hydantoinase_B"/>
    <property type="match status" value="1"/>
</dbReference>
<proteinExistence type="predicted"/>
<evidence type="ECO:0000313" key="3">
    <source>
        <dbReference type="Proteomes" id="UP000249185"/>
    </source>
</evidence>
<dbReference type="PANTHER" id="PTHR11365:SF23">
    <property type="entry name" value="HYPOTHETICAL 5-OXOPROLINASE (EUROFUNG)-RELATED"/>
    <property type="match status" value="1"/>
</dbReference>
<dbReference type="GO" id="GO:0017168">
    <property type="term" value="F:5-oxoprolinase (ATP-hydrolyzing) activity"/>
    <property type="evidence" value="ECO:0007669"/>
    <property type="project" value="TreeGrafter"/>
</dbReference>
<organism evidence="2 3">
    <name type="scientific">Rhodovulum sulfidophilum</name>
    <name type="common">Rhodobacter sulfidophilus</name>
    <dbReference type="NCBI Taxonomy" id="35806"/>
    <lineage>
        <taxon>Bacteria</taxon>
        <taxon>Pseudomonadati</taxon>
        <taxon>Pseudomonadota</taxon>
        <taxon>Alphaproteobacteria</taxon>
        <taxon>Rhodobacterales</taxon>
        <taxon>Paracoccaceae</taxon>
        <taxon>Rhodovulum</taxon>
    </lineage>
</organism>
<accession>A0A2W5NEF6</accession>
<dbReference type="Proteomes" id="UP000249185">
    <property type="component" value="Unassembled WGS sequence"/>
</dbReference>
<evidence type="ECO:0000259" key="1">
    <source>
        <dbReference type="Pfam" id="PF02538"/>
    </source>
</evidence>
<feature type="domain" description="Hydantoinase B/oxoprolinase" evidence="1">
    <location>
        <begin position="13"/>
        <end position="544"/>
    </location>
</feature>
<gene>
    <name evidence="2" type="ORF">DI556_06850</name>
</gene>